<dbReference type="EMBL" id="MPPL01000001">
    <property type="protein sequence ID" value="OKS85012.1"/>
    <property type="molecule type" value="Genomic_DNA"/>
</dbReference>
<dbReference type="RefSeq" id="WP_074487806.1">
    <property type="nucleotide sequence ID" value="NZ_FPAM01000001.1"/>
</dbReference>
<dbReference type="OrthoDB" id="1118734at2"/>
<gene>
    <name evidence="2" type="ORF">RG47T_0450</name>
</gene>
<dbReference type="Pfam" id="PF10677">
    <property type="entry name" value="DUF2490"/>
    <property type="match status" value="1"/>
</dbReference>
<accession>A0A1Q5ZTB1</accession>
<feature type="signal peptide" evidence="1">
    <location>
        <begin position="1"/>
        <end position="20"/>
    </location>
</feature>
<sequence length="235" mass="27601">MKLKLLIALAAVTLALNARAQHHEFSGWGAWFHTQKFSEHWGLAFDAQFRSADNWDYLKNPLIRPGVSYYFKKNKIATVGYLYTGTHKVTDTEDSFRREQRIWEQYIYSHKIQRTAVMHRFRLEQRFVDSQGAKEEFFAQRMRYFIRGVIPTTKVNEFTKGTFVALQNEVFANIQNKDATNGSIFDQNRAYVAFGYRFSKMLDLEAGYLNQYINQVETQANTMNHVAQVALYTRF</sequence>
<evidence type="ECO:0008006" key="4">
    <source>
        <dbReference type="Google" id="ProtNLM"/>
    </source>
</evidence>
<dbReference type="Proteomes" id="UP000186720">
    <property type="component" value="Unassembled WGS sequence"/>
</dbReference>
<protein>
    <recommendedName>
        <fullName evidence="4">DUF2490 domain-containing protein</fullName>
    </recommendedName>
</protein>
<keyword evidence="1" id="KW-0732">Signal</keyword>
<keyword evidence="3" id="KW-1185">Reference proteome</keyword>
<proteinExistence type="predicted"/>
<evidence type="ECO:0000313" key="3">
    <source>
        <dbReference type="Proteomes" id="UP000186720"/>
    </source>
</evidence>
<dbReference type="AlphaFoldDB" id="A0A1Q5ZTB1"/>
<comment type="caution">
    <text evidence="2">The sequence shown here is derived from an EMBL/GenBank/DDBJ whole genome shotgun (WGS) entry which is preliminary data.</text>
</comment>
<evidence type="ECO:0000313" key="2">
    <source>
        <dbReference type="EMBL" id="OKS85012.1"/>
    </source>
</evidence>
<dbReference type="InterPro" id="IPR019619">
    <property type="entry name" value="DUF2490"/>
</dbReference>
<dbReference type="STRING" id="1302689.RG47T_0450"/>
<evidence type="ECO:0000256" key="1">
    <source>
        <dbReference type="SAM" id="SignalP"/>
    </source>
</evidence>
<name>A0A1Q5ZTB1_9SPHI</name>
<reference evidence="2 3" key="1">
    <citation type="submission" date="2016-11" db="EMBL/GenBank/DDBJ databases">
        <title>Whole Genome Sequencing of Mucilaginibacter polytrichastri RG4-7(T) isolated from the moss sample.</title>
        <authorList>
            <person name="Li Y."/>
        </authorList>
    </citation>
    <scope>NUCLEOTIDE SEQUENCE [LARGE SCALE GENOMIC DNA]</scope>
    <source>
        <strain evidence="2 3">RG4-7</strain>
    </source>
</reference>
<feature type="chain" id="PRO_5010210423" description="DUF2490 domain-containing protein" evidence="1">
    <location>
        <begin position="21"/>
        <end position="235"/>
    </location>
</feature>
<organism evidence="2 3">
    <name type="scientific">Mucilaginibacter polytrichastri</name>
    <dbReference type="NCBI Taxonomy" id="1302689"/>
    <lineage>
        <taxon>Bacteria</taxon>
        <taxon>Pseudomonadati</taxon>
        <taxon>Bacteroidota</taxon>
        <taxon>Sphingobacteriia</taxon>
        <taxon>Sphingobacteriales</taxon>
        <taxon>Sphingobacteriaceae</taxon>
        <taxon>Mucilaginibacter</taxon>
    </lineage>
</organism>